<sequence length="73" mass="7848">MWGYLIRGKLAALALRRAPISPPQLECDQASGGKRLSLTQHNGTRAAGGKYEDEKVPLGWDPLVSEGSGDSIR</sequence>
<comment type="caution">
    <text evidence="2">The sequence shown here is derived from an EMBL/GenBank/DDBJ whole genome shotgun (WGS) entry which is preliminary data.</text>
</comment>
<organism evidence="2 3">
    <name type="scientific">Coprinellus micaceus</name>
    <name type="common">Glistening ink-cap mushroom</name>
    <name type="synonym">Coprinus micaceus</name>
    <dbReference type="NCBI Taxonomy" id="71717"/>
    <lineage>
        <taxon>Eukaryota</taxon>
        <taxon>Fungi</taxon>
        <taxon>Dikarya</taxon>
        <taxon>Basidiomycota</taxon>
        <taxon>Agaricomycotina</taxon>
        <taxon>Agaricomycetes</taxon>
        <taxon>Agaricomycetidae</taxon>
        <taxon>Agaricales</taxon>
        <taxon>Agaricineae</taxon>
        <taxon>Psathyrellaceae</taxon>
        <taxon>Coprinellus</taxon>
    </lineage>
</organism>
<keyword evidence="3" id="KW-1185">Reference proteome</keyword>
<dbReference type="EMBL" id="QPFP01000017">
    <property type="protein sequence ID" value="TEB31887.1"/>
    <property type="molecule type" value="Genomic_DNA"/>
</dbReference>
<dbReference type="Proteomes" id="UP000298030">
    <property type="component" value="Unassembled WGS sequence"/>
</dbReference>
<accession>A0A4Y7TCH8</accession>
<evidence type="ECO:0000313" key="2">
    <source>
        <dbReference type="EMBL" id="TEB31887.1"/>
    </source>
</evidence>
<evidence type="ECO:0000256" key="1">
    <source>
        <dbReference type="SAM" id="MobiDB-lite"/>
    </source>
</evidence>
<feature type="region of interest" description="Disordered" evidence="1">
    <location>
        <begin position="24"/>
        <end position="73"/>
    </location>
</feature>
<gene>
    <name evidence="2" type="ORF">FA13DRAFT_1732190</name>
</gene>
<protein>
    <submittedName>
        <fullName evidence="2">Uncharacterized protein</fullName>
    </submittedName>
</protein>
<evidence type="ECO:0000313" key="3">
    <source>
        <dbReference type="Proteomes" id="UP000298030"/>
    </source>
</evidence>
<proteinExistence type="predicted"/>
<name>A0A4Y7TCH8_COPMI</name>
<dbReference type="AlphaFoldDB" id="A0A4Y7TCH8"/>
<reference evidence="2 3" key="1">
    <citation type="journal article" date="2019" name="Nat. Ecol. Evol.">
        <title>Megaphylogeny resolves global patterns of mushroom evolution.</title>
        <authorList>
            <person name="Varga T."/>
            <person name="Krizsan K."/>
            <person name="Foldi C."/>
            <person name="Dima B."/>
            <person name="Sanchez-Garcia M."/>
            <person name="Sanchez-Ramirez S."/>
            <person name="Szollosi G.J."/>
            <person name="Szarkandi J.G."/>
            <person name="Papp V."/>
            <person name="Albert L."/>
            <person name="Andreopoulos W."/>
            <person name="Angelini C."/>
            <person name="Antonin V."/>
            <person name="Barry K.W."/>
            <person name="Bougher N.L."/>
            <person name="Buchanan P."/>
            <person name="Buyck B."/>
            <person name="Bense V."/>
            <person name="Catcheside P."/>
            <person name="Chovatia M."/>
            <person name="Cooper J."/>
            <person name="Damon W."/>
            <person name="Desjardin D."/>
            <person name="Finy P."/>
            <person name="Geml J."/>
            <person name="Haridas S."/>
            <person name="Hughes K."/>
            <person name="Justo A."/>
            <person name="Karasinski D."/>
            <person name="Kautmanova I."/>
            <person name="Kiss B."/>
            <person name="Kocsube S."/>
            <person name="Kotiranta H."/>
            <person name="LaButti K.M."/>
            <person name="Lechner B.E."/>
            <person name="Liimatainen K."/>
            <person name="Lipzen A."/>
            <person name="Lukacs Z."/>
            <person name="Mihaltcheva S."/>
            <person name="Morgado L.N."/>
            <person name="Niskanen T."/>
            <person name="Noordeloos M.E."/>
            <person name="Ohm R.A."/>
            <person name="Ortiz-Santana B."/>
            <person name="Ovrebo C."/>
            <person name="Racz N."/>
            <person name="Riley R."/>
            <person name="Savchenko A."/>
            <person name="Shiryaev A."/>
            <person name="Soop K."/>
            <person name="Spirin V."/>
            <person name="Szebenyi C."/>
            <person name="Tomsovsky M."/>
            <person name="Tulloss R.E."/>
            <person name="Uehling J."/>
            <person name="Grigoriev I.V."/>
            <person name="Vagvolgyi C."/>
            <person name="Papp T."/>
            <person name="Martin F.M."/>
            <person name="Miettinen O."/>
            <person name="Hibbett D.S."/>
            <person name="Nagy L.G."/>
        </authorList>
    </citation>
    <scope>NUCLEOTIDE SEQUENCE [LARGE SCALE GENOMIC DNA]</scope>
    <source>
        <strain evidence="2 3">FP101781</strain>
    </source>
</reference>